<organism evidence="2 3">
    <name type="scientific">Bosea massiliensis</name>
    <dbReference type="NCBI Taxonomy" id="151419"/>
    <lineage>
        <taxon>Bacteria</taxon>
        <taxon>Pseudomonadati</taxon>
        <taxon>Pseudomonadota</taxon>
        <taxon>Alphaproteobacteria</taxon>
        <taxon>Hyphomicrobiales</taxon>
        <taxon>Boseaceae</taxon>
        <taxon>Bosea</taxon>
    </lineage>
</organism>
<reference evidence="3" key="1">
    <citation type="journal article" date="2019" name="Int. J. Syst. Evol. Microbiol.">
        <title>The Global Catalogue of Microorganisms (GCM) 10K type strain sequencing project: providing services to taxonomists for standard genome sequencing and annotation.</title>
        <authorList>
            <consortium name="The Broad Institute Genomics Platform"/>
            <consortium name="The Broad Institute Genome Sequencing Center for Infectious Disease"/>
            <person name="Wu L."/>
            <person name="Ma J."/>
        </authorList>
    </citation>
    <scope>NUCLEOTIDE SEQUENCE [LARGE SCALE GENOMIC DNA]</scope>
    <source>
        <strain evidence="3">CCUG 43117</strain>
    </source>
</reference>
<evidence type="ECO:0000313" key="2">
    <source>
        <dbReference type="EMBL" id="MFC5508493.1"/>
    </source>
</evidence>
<feature type="chain" id="PRO_5046439106" description="Sulfur globule protein" evidence="1">
    <location>
        <begin position="27"/>
        <end position="154"/>
    </location>
</feature>
<evidence type="ECO:0008006" key="4">
    <source>
        <dbReference type="Google" id="ProtNLM"/>
    </source>
</evidence>
<evidence type="ECO:0000256" key="1">
    <source>
        <dbReference type="SAM" id="SignalP"/>
    </source>
</evidence>
<dbReference type="Proteomes" id="UP001596060">
    <property type="component" value="Unassembled WGS sequence"/>
</dbReference>
<feature type="signal peptide" evidence="1">
    <location>
        <begin position="1"/>
        <end position="26"/>
    </location>
</feature>
<dbReference type="EMBL" id="JBHSLU010000095">
    <property type="protein sequence ID" value="MFC5508493.1"/>
    <property type="molecule type" value="Genomic_DNA"/>
</dbReference>
<keyword evidence="3" id="KW-1185">Reference proteome</keyword>
<sequence>MNKRTGMIMGLLMGLGAAMLPQAALAQHHGGGHGGGFHGGGHGGFGHGFRGGHGGFGHRAVWGGHGGFGGHHVRRHQGHGFYGAAPFIAAAAGLGAYGLYGSSYYPSAYGYGYGYTPAVYGYGYGRGYAPACALERQWVRTRHGLRRAWVETCY</sequence>
<evidence type="ECO:0000313" key="3">
    <source>
        <dbReference type="Proteomes" id="UP001596060"/>
    </source>
</evidence>
<gene>
    <name evidence="2" type="ORF">ACFPN9_24925</name>
</gene>
<dbReference type="RefSeq" id="WP_082732900.1">
    <property type="nucleotide sequence ID" value="NZ_JBHSLU010000095.1"/>
</dbReference>
<comment type="caution">
    <text evidence="2">The sequence shown here is derived from an EMBL/GenBank/DDBJ whole genome shotgun (WGS) entry which is preliminary data.</text>
</comment>
<keyword evidence="1" id="KW-0732">Signal</keyword>
<accession>A0ABW0P9D5</accession>
<proteinExistence type="predicted"/>
<protein>
    <recommendedName>
        <fullName evidence="4">Sulfur globule protein</fullName>
    </recommendedName>
</protein>
<name>A0ABW0P9D5_9HYPH</name>